<sequence length="33" mass="3789">MQSFCGGRTSKHVNRRSFKVCFLVFILVIAMVL</sequence>
<proteinExistence type="predicted"/>
<dbReference type="EMBL" id="GBRH01237837">
    <property type="protein sequence ID" value="JAD60058.1"/>
    <property type="molecule type" value="Transcribed_RNA"/>
</dbReference>
<keyword evidence="1" id="KW-1133">Transmembrane helix</keyword>
<accession>A0A0A9BD24</accession>
<name>A0A0A9BD24_ARUDO</name>
<keyword evidence="1" id="KW-0472">Membrane</keyword>
<evidence type="ECO:0000313" key="2">
    <source>
        <dbReference type="EMBL" id="JAD60058.1"/>
    </source>
</evidence>
<evidence type="ECO:0000256" key="1">
    <source>
        <dbReference type="SAM" id="Phobius"/>
    </source>
</evidence>
<reference evidence="2" key="2">
    <citation type="journal article" date="2015" name="Data Brief">
        <title>Shoot transcriptome of the giant reed, Arundo donax.</title>
        <authorList>
            <person name="Barrero R.A."/>
            <person name="Guerrero F.D."/>
            <person name="Moolhuijzen P."/>
            <person name="Goolsby J.A."/>
            <person name="Tidwell J."/>
            <person name="Bellgard S.E."/>
            <person name="Bellgard M.I."/>
        </authorList>
    </citation>
    <scope>NUCLEOTIDE SEQUENCE</scope>
    <source>
        <tissue evidence="2">Shoot tissue taken approximately 20 cm above the soil surface</tissue>
    </source>
</reference>
<organism evidence="2">
    <name type="scientific">Arundo donax</name>
    <name type="common">Giant reed</name>
    <name type="synonym">Donax arundinaceus</name>
    <dbReference type="NCBI Taxonomy" id="35708"/>
    <lineage>
        <taxon>Eukaryota</taxon>
        <taxon>Viridiplantae</taxon>
        <taxon>Streptophyta</taxon>
        <taxon>Embryophyta</taxon>
        <taxon>Tracheophyta</taxon>
        <taxon>Spermatophyta</taxon>
        <taxon>Magnoliopsida</taxon>
        <taxon>Liliopsida</taxon>
        <taxon>Poales</taxon>
        <taxon>Poaceae</taxon>
        <taxon>PACMAD clade</taxon>
        <taxon>Arundinoideae</taxon>
        <taxon>Arundineae</taxon>
        <taxon>Arundo</taxon>
    </lineage>
</organism>
<dbReference type="AlphaFoldDB" id="A0A0A9BD24"/>
<keyword evidence="1" id="KW-0812">Transmembrane</keyword>
<reference evidence="2" key="1">
    <citation type="submission" date="2014-09" db="EMBL/GenBank/DDBJ databases">
        <authorList>
            <person name="Magalhaes I.L.F."/>
            <person name="Oliveira U."/>
            <person name="Santos F.R."/>
            <person name="Vidigal T.H.D.A."/>
            <person name="Brescovit A.D."/>
            <person name="Santos A.J."/>
        </authorList>
    </citation>
    <scope>NUCLEOTIDE SEQUENCE</scope>
    <source>
        <tissue evidence="2">Shoot tissue taken approximately 20 cm above the soil surface</tissue>
    </source>
</reference>
<protein>
    <submittedName>
        <fullName evidence="2">Uncharacterized protein</fullName>
    </submittedName>
</protein>
<feature type="transmembrane region" description="Helical" evidence="1">
    <location>
        <begin position="16"/>
        <end position="32"/>
    </location>
</feature>